<evidence type="ECO:0000313" key="2">
    <source>
        <dbReference type="Proteomes" id="UP000095237"/>
    </source>
</evidence>
<comment type="caution">
    <text evidence="1">The sequence shown here is derived from an EMBL/GenBank/DDBJ whole genome shotgun (WGS) entry which is preliminary data.</text>
</comment>
<dbReference type="EMBL" id="LNVX01000756">
    <property type="protein sequence ID" value="OEG69344.1"/>
    <property type="molecule type" value="Genomic_DNA"/>
</dbReference>
<gene>
    <name evidence="1" type="ORF">ATZ36_10120</name>
</gene>
<keyword evidence="2" id="KW-1185">Reference proteome</keyword>
<organism evidence="1 2">
    <name type="scientific">Endomicrobium trichonymphae</name>
    <dbReference type="NCBI Taxonomy" id="1408204"/>
    <lineage>
        <taxon>Bacteria</taxon>
        <taxon>Pseudomonadati</taxon>
        <taxon>Elusimicrobiota</taxon>
        <taxon>Endomicrobiia</taxon>
        <taxon>Endomicrobiales</taxon>
        <taxon>Endomicrobiaceae</taxon>
        <taxon>Candidatus Endomicrobiellum</taxon>
    </lineage>
</organism>
<proteinExistence type="predicted"/>
<accession>A0A1E5IG08</accession>
<evidence type="ECO:0000313" key="1">
    <source>
        <dbReference type="EMBL" id="OEG69344.1"/>
    </source>
</evidence>
<dbReference type="AlphaFoldDB" id="A0A1E5IG08"/>
<reference evidence="1 2" key="1">
    <citation type="submission" date="2015-11" db="EMBL/GenBank/DDBJ databases">
        <title>Evidence for parallel genomic evolution in an endosymbiosis of termite gut flagellates.</title>
        <authorList>
            <person name="Zheng H."/>
        </authorList>
    </citation>
    <scope>NUCLEOTIDE SEQUENCE [LARGE SCALE GENOMIC DNA]</scope>
    <source>
        <strain evidence="1 2">CET450</strain>
    </source>
</reference>
<dbReference type="Proteomes" id="UP000095237">
    <property type="component" value="Unassembled WGS sequence"/>
</dbReference>
<name>A0A1E5IG08_ENDTX</name>
<sequence>MQKKIKILLMLFCLYSFIFAWNSHCFYDGYFCAAEGRQSSFVLEKLREKTKKINENKKKYVWQKRGRYQLSEYEKLTYTILWNSFPAGNAALELRGFNNINGRKAHHIYFYAATNLFFDSFYSICRGSDAKQRQFDFYSSGQEYLFYDGGLTPEGNVDEYMQDVLTALYYVRTLPLKVAT</sequence>
<protein>
    <submittedName>
        <fullName evidence="1">Uncharacterized protein</fullName>
    </submittedName>
</protein>